<dbReference type="PATRIC" id="fig|36861.3.peg.2073"/>
<dbReference type="Pfam" id="PF04932">
    <property type="entry name" value="Wzy_C"/>
    <property type="match status" value="1"/>
</dbReference>
<name>A0A106BLH1_THIDE</name>
<dbReference type="PANTHER" id="PTHR37422">
    <property type="entry name" value="TEICHURONIC ACID BIOSYNTHESIS PROTEIN TUAE"/>
    <property type="match status" value="1"/>
</dbReference>
<feature type="transmembrane region" description="Helical" evidence="5">
    <location>
        <begin position="413"/>
        <end position="430"/>
    </location>
</feature>
<proteinExistence type="predicted"/>
<keyword evidence="3 5" id="KW-1133">Transmembrane helix</keyword>
<feature type="transmembrane region" description="Helical" evidence="5">
    <location>
        <begin position="172"/>
        <end position="193"/>
    </location>
</feature>
<keyword evidence="4 5" id="KW-0472">Membrane</keyword>
<comment type="caution">
    <text evidence="7">The sequence shown here is derived from an EMBL/GenBank/DDBJ whole genome shotgun (WGS) entry which is preliminary data.</text>
</comment>
<feature type="transmembrane region" description="Helical" evidence="5">
    <location>
        <begin position="213"/>
        <end position="232"/>
    </location>
</feature>
<evidence type="ECO:0000313" key="7">
    <source>
        <dbReference type="EMBL" id="KVW94659.1"/>
    </source>
</evidence>
<feature type="transmembrane region" description="Helical" evidence="5">
    <location>
        <begin position="291"/>
        <end position="313"/>
    </location>
</feature>
<evidence type="ECO:0000256" key="1">
    <source>
        <dbReference type="ARBA" id="ARBA00004141"/>
    </source>
</evidence>
<reference evidence="7 8" key="1">
    <citation type="journal article" date="2015" name="Appl. Environ. Microbiol.">
        <title>Aerobic and Anaerobic Thiosulfate Oxidation by a Cold-Adapted, Subglacial Chemoautotroph.</title>
        <authorList>
            <person name="Harrold Z.R."/>
            <person name="Skidmore M.L."/>
            <person name="Hamilton T.L."/>
            <person name="Desch L."/>
            <person name="Amada K."/>
            <person name="van Gelder W."/>
            <person name="Glover K."/>
            <person name="Roden E.E."/>
            <person name="Boyd E.S."/>
        </authorList>
    </citation>
    <scope>NUCLEOTIDE SEQUENCE [LARGE SCALE GENOMIC DNA]</scope>
    <source>
        <strain evidence="7 8">RG</strain>
    </source>
</reference>
<keyword evidence="8" id="KW-1185">Reference proteome</keyword>
<protein>
    <recommendedName>
        <fullName evidence="6">O-antigen ligase-related domain-containing protein</fullName>
    </recommendedName>
</protein>
<dbReference type="OrthoDB" id="7056675at2"/>
<dbReference type="AlphaFoldDB" id="A0A106BLH1"/>
<dbReference type="InterPro" id="IPR051533">
    <property type="entry name" value="WaaL-like"/>
</dbReference>
<feature type="transmembrane region" description="Helical" evidence="5">
    <location>
        <begin position="442"/>
        <end position="462"/>
    </location>
</feature>
<feature type="transmembrane region" description="Helical" evidence="5">
    <location>
        <begin position="39"/>
        <end position="57"/>
    </location>
</feature>
<sequence length="471" mass="51617">MMQYAFITAYFMVALIIPLAFIVMLWGLFRITGQRDQRILWGGLIGVLGFIPVLTDIRTPRGEWVNGILQDVWVPPGFVQFLALWGARGLTYLILAFSLIVIIKNLQGKQIDKRHGSGLFIAYLALIAPAFISAVAGTRPSFSHFMTHAPLIFTLAYLARPSADWMWYVRQFKLVLLTYISLSALFGIVAPTWSTGTALTLIPGFDFRLHGIFSHSNSLGMAALVYLVLDMADGADRSLYRKLGWLVSVAVLVATQSKTSWAGAVLAYGVFFIYKISAMKTSKAGHSATPAIIGGLVILVGFAGAVLLGGVGVEGWFKGLNAESYSSLTSLTGRTNIWAITIHSWQDNPIFGYGPGLWDVEYRLKYAPQYLYIVGMAHNQFFQTLGESGVLGVIGLFIYVGTLITLGVRFFTVTRGVSLALVVVLIVRSVSETPFRNQALDLMFFIHLAVFVLFLSLAANAAKPEDSGVTR</sequence>
<keyword evidence="2 5" id="KW-0812">Transmembrane</keyword>
<feature type="domain" description="O-antigen ligase-related" evidence="6">
    <location>
        <begin position="246"/>
        <end position="396"/>
    </location>
</feature>
<gene>
    <name evidence="7" type="ORF">ABW22_11460</name>
</gene>
<accession>A0A106BLH1</accession>
<dbReference type="Proteomes" id="UP000064243">
    <property type="component" value="Unassembled WGS sequence"/>
</dbReference>
<feature type="transmembrane region" description="Helical" evidence="5">
    <location>
        <begin position="77"/>
        <end position="103"/>
    </location>
</feature>
<dbReference type="GO" id="GO:0016020">
    <property type="term" value="C:membrane"/>
    <property type="evidence" value="ECO:0007669"/>
    <property type="project" value="UniProtKB-SubCell"/>
</dbReference>
<dbReference type="EMBL" id="LDUG01000033">
    <property type="protein sequence ID" value="KVW94659.1"/>
    <property type="molecule type" value="Genomic_DNA"/>
</dbReference>
<evidence type="ECO:0000256" key="5">
    <source>
        <dbReference type="SAM" id="Phobius"/>
    </source>
</evidence>
<evidence type="ECO:0000256" key="2">
    <source>
        <dbReference type="ARBA" id="ARBA00022692"/>
    </source>
</evidence>
<dbReference type="PANTHER" id="PTHR37422:SF13">
    <property type="entry name" value="LIPOPOLYSACCHARIDE BIOSYNTHESIS PROTEIN PA4999-RELATED"/>
    <property type="match status" value="1"/>
</dbReference>
<feature type="transmembrane region" description="Helical" evidence="5">
    <location>
        <begin position="142"/>
        <end position="160"/>
    </location>
</feature>
<organism evidence="7 8">
    <name type="scientific">Thiobacillus denitrificans</name>
    <dbReference type="NCBI Taxonomy" id="36861"/>
    <lineage>
        <taxon>Bacteria</taxon>
        <taxon>Pseudomonadati</taxon>
        <taxon>Pseudomonadota</taxon>
        <taxon>Betaproteobacteria</taxon>
        <taxon>Nitrosomonadales</taxon>
        <taxon>Thiobacillaceae</taxon>
        <taxon>Thiobacillus</taxon>
    </lineage>
</organism>
<comment type="subcellular location">
    <subcellularLocation>
        <location evidence="1">Membrane</location>
        <topology evidence="1">Multi-pass membrane protein</topology>
    </subcellularLocation>
</comment>
<dbReference type="InterPro" id="IPR007016">
    <property type="entry name" value="O-antigen_ligase-rel_domated"/>
</dbReference>
<feature type="transmembrane region" description="Helical" evidence="5">
    <location>
        <begin position="115"/>
        <end position="136"/>
    </location>
</feature>
<evidence type="ECO:0000313" key="8">
    <source>
        <dbReference type="Proteomes" id="UP000064243"/>
    </source>
</evidence>
<feature type="transmembrane region" description="Helical" evidence="5">
    <location>
        <begin position="388"/>
        <end position="406"/>
    </location>
</feature>
<feature type="transmembrane region" description="Helical" evidence="5">
    <location>
        <begin position="6"/>
        <end position="27"/>
    </location>
</feature>
<evidence type="ECO:0000256" key="4">
    <source>
        <dbReference type="ARBA" id="ARBA00023136"/>
    </source>
</evidence>
<evidence type="ECO:0000259" key="6">
    <source>
        <dbReference type="Pfam" id="PF04932"/>
    </source>
</evidence>
<evidence type="ECO:0000256" key="3">
    <source>
        <dbReference type="ARBA" id="ARBA00022989"/>
    </source>
</evidence>
<dbReference type="RefSeq" id="WP_059756574.1">
    <property type="nucleotide sequence ID" value="NZ_LDUG01000033.1"/>
</dbReference>